<dbReference type="EMBL" id="QDKL01000002">
    <property type="protein sequence ID" value="RZF21243.1"/>
    <property type="molecule type" value="Genomic_DNA"/>
</dbReference>
<reference evidence="3" key="1">
    <citation type="journal article" date="2019" name="Int. J. Syst. Evol. Microbiol.">
        <title>Halobacteriovorax valvorus sp. nov., a novel prokaryotic predator isolated from coastal seawater of China.</title>
        <authorList>
            <person name="Chen M.-X."/>
        </authorList>
    </citation>
    <scope>NUCLEOTIDE SEQUENCE [LARGE SCALE GENOMIC DNA]</scope>
    <source>
        <strain evidence="3">BL9</strain>
    </source>
</reference>
<evidence type="ECO:0000313" key="3">
    <source>
        <dbReference type="Proteomes" id="UP000443582"/>
    </source>
</evidence>
<dbReference type="PANTHER" id="PTHR42663:SF6">
    <property type="entry name" value="HYDROLASE C777.06C-RELATED"/>
    <property type="match status" value="1"/>
</dbReference>
<organism evidence="2 3">
    <name type="scientific">Halobacteriovorax vibrionivorans</name>
    <dbReference type="NCBI Taxonomy" id="2152716"/>
    <lineage>
        <taxon>Bacteria</taxon>
        <taxon>Pseudomonadati</taxon>
        <taxon>Bdellovibrionota</taxon>
        <taxon>Bacteriovoracia</taxon>
        <taxon>Bacteriovoracales</taxon>
        <taxon>Halobacteriovoraceae</taxon>
        <taxon>Halobacteriovorax</taxon>
    </lineage>
</organism>
<sequence length="262" mass="29402">MNLSITFLGTGTSTGIPMLGCNCKVCTSSNPFNKRLRTSFLLQTKKTTIVFDTGPDLRTQLLRENVQDVNGVIISHPHADHLNGIDDIRPFTFNHPINLYTSSDCARVIHERFGYIFGSNKGHIGSSPRLLMNEININEKMKICELECEFLQLPHGNGTSLGLLTDKLAIISDCHEIADQTLLKLKNSNLDALIIDCVREEPHRSHLNVEKCFSYIKEIGAKQSFLTHMGHELAHDSLQAKCHEHFPTKNVKVAYDGMKFDV</sequence>
<dbReference type="InterPro" id="IPR001279">
    <property type="entry name" value="Metallo-B-lactamas"/>
</dbReference>
<evidence type="ECO:0000259" key="1">
    <source>
        <dbReference type="SMART" id="SM00849"/>
    </source>
</evidence>
<dbReference type="SMART" id="SM00849">
    <property type="entry name" value="Lactamase_B"/>
    <property type="match status" value="1"/>
</dbReference>
<dbReference type="PANTHER" id="PTHR42663">
    <property type="entry name" value="HYDROLASE C777.06C-RELATED-RELATED"/>
    <property type="match status" value="1"/>
</dbReference>
<proteinExistence type="predicted"/>
<feature type="domain" description="Metallo-beta-lactamase" evidence="1">
    <location>
        <begin position="36"/>
        <end position="231"/>
    </location>
</feature>
<protein>
    <submittedName>
        <fullName evidence="2">MBL fold metallo-hydrolase</fullName>
    </submittedName>
</protein>
<gene>
    <name evidence="2" type="ORF">DAY19_06050</name>
</gene>
<comment type="caution">
    <text evidence="2">The sequence shown here is derived from an EMBL/GenBank/DDBJ whole genome shotgun (WGS) entry which is preliminary data.</text>
</comment>
<dbReference type="Proteomes" id="UP000443582">
    <property type="component" value="Unassembled WGS sequence"/>
</dbReference>
<keyword evidence="3" id="KW-1185">Reference proteome</keyword>
<accession>A0ABY0IGK4</accession>
<evidence type="ECO:0000313" key="2">
    <source>
        <dbReference type="EMBL" id="RZF21243.1"/>
    </source>
</evidence>
<dbReference type="CDD" id="cd16279">
    <property type="entry name" value="metallo-hydrolase-like_MBL-fold"/>
    <property type="match status" value="1"/>
</dbReference>
<dbReference type="Gene3D" id="3.60.15.10">
    <property type="entry name" value="Ribonuclease Z/Hydroxyacylglutathione hydrolase-like"/>
    <property type="match status" value="1"/>
</dbReference>
<dbReference type="InterPro" id="IPR036866">
    <property type="entry name" value="RibonucZ/Hydroxyglut_hydro"/>
</dbReference>
<dbReference type="Pfam" id="PF12706">
    <property type="entry name" value="Lactamase_B_2"/>
    <property type="match status" value="1"/>
</dbReference>
<name>A0ABY0IGK4_9BACT</name>
<dbReference type="RefSeq" id="WP_114706310.1">
    <property type="nucleotide sequence ID" value="NZ_QDKL01000002.1"/>
</dbReference>
<dbReference type="SUPFAM" id="SSF56281">
    <property type="entry name" value="Metallo-hydrolase/oxidoreductase"/>
    <property type="match status" value="1"/>
</dbReference>